<evidence type="ECO:0000256" key="9">
    <source>
        <dbReference type="ARBA" id="ARBA00048988"/>
    </source>
</evidence>
<dbReference type="PROSITE" id="PS51198">
    <property type="entry name" value="UVRD_HELICASE_ATP_BIND"/>
    <property type="match status" value="1"/>
</dbReference>
<gene>
    <name evidence="13" type="primary">addA</name>
    <name evidence="13" type="ORF">GV832_04395</name>
</gene>
<dbReference type="GO" id="GO:0005829">
    <property type="term" value="C:cytosol"/>
    <property type="evidence" value="ECO:0007669"/>
    <property type="project" value="TreeGrafter"/>
</dbReference>
<keyword evidence="1 10" id="KW-0547">Nucleotide-binding</keyword>
<dbReference type="Gene3D" id="3.40.50.300">
    <property type="entry name" value="P-loop containing nucleotide triphosphate hydrolases"/>
    <property type="match status" value="4"/>
</dbReference>
<evidence type="ECO:0000256" key="8">
    <source>
        <dbReference type="ARBA" id="ARBA00034923"/>
    </source>
</evidence>
<dbReference type="PANTHER" id="PTHR11070">
    <property type="entry name" value="UVRD / RECB / PCRA DNA HELICASE FAMILY MEMBER"/>
    <property type="match status" value="1"/>
</dbReference>
<dbReference type="EMBL" id="JAABNR010000003">
    <property type="protein sequence ID" value="NBZ86811.1"/>
    <property type="molecule type" value="Genomic_DNA"/>
</dbReference>
<dbReference type="InterPro" id="IPR027417">
    <property type="entry name" value="P-loop_NTPase"/>
</dbReference>
<feature type="binding site" evidence="10">
    <location>
        <begin position="24"/>
        <end position="31"/>
    </location>
    <ligand>
        <name>ATP</name>
        <dbReference type="ChEBI" id="CHEBI:30616"/>
    </ligand>
</feature>
<dbReference type="Gene3D" id="1.10.486.10">
    <property type="entry name" value="PCRA, domain 4"/>
    <property type="match status" value="1"/>
</dbReference>
<keyword evidence="2 10" id="KW-0378">Hydrolase</keyword>
<dbReference type="InterPro" id="IPR014016">
    <property type="entry name" value="UvrD-like_ATP-bd"/>
</dbReference>
<dbReference type="GO" id="GO:0005524">
    <property type="term" value="F:ATP binding"/>
    <property type="evidence" value="ECO:0007669"/>
    <property type="project" value="UniProtKB-UniRule"/>
</dbReference>
<evidence type="ECO:0000259" key="11">
    <source>
        <dbReference type="PROSITE" id="PS51198"/>
    </source>
</evidence>
<comment type="catalytic activity">
    <reaction evidence="6">
        <text>Couples ATP hydrolysis with the unwinding of duplex DNA by translocating in the 3'-5' direction.</text>
        <dbReference type="EC" id="5.6.2.4"/>
    </reaction>
</comment>
<dbReference type="SUPFAM" id="SSF52540">
    <property type="entry name" value="P-loop containing nucleoside triphosphate hydrolases"/>
    <property type="match status" value="1"/>
</dbReference>
<accession>A0AAE5BTK4</accession>
<dbReference type="InterPro" id="IPR000212">
    <property type="entry name" value="DNA_helicase_UvrD/REP"/>
</dbReference>
<dbReference type="RefSeq" id="WP_168773622.1">
    <property type="nucleotide sequence ID" value="NZ_JAABNR010000003.1"/>
</dbReference>
<comment type="caution">
    <text evidence="13">The sequence shown here is derived from an EMBL/GenBank/DDBJ whole genome shotgun (WGS) entry which is preliminary data.</text>
</comment>
<evidence type="ECO:0000256" key="2">
    <source>
        <dbReference type="ARBA" id="ARBA00022801"/>
    </source>
</evidence>
<protein>
    <recommendedName>
        <fullName evidence="7">DNA 3'-5' helicase</fullName>
        <ecNumber evidence="7">5.6.2.4</ecNumber>
    </recommendedName>
    <alternativeName>
        <fullName evidence="8">DNA 3'-5' helicase II</fullName>
    </alternativeName>
</protein>
<evidence type="ECO:0000256" key="4">
    <source>
        <dbReference type="ARBA" id="ARBA00022840"/>
    </source>
</evidence>
<evidence type="ECO:0000256" key="3">
    <source>
        <dbReference type="ARBA" id="ARBA00022806"/>
    </source>
</evidence>
<dbReference type="GO" id="GO:0003677">
    <property type="term" value="F:DNA binding"/>
    <property type="evidence" value="ECO:0007669"/>
    <property type="project" value="InterPro"/>
</dbReference>
<dbReference type="GO" id="GO:0033202">
    <property type="term" value="C:DNA helicase complex"/>
    <property type="evidence" value="ECO:0007669"/>
    <property type="project" value="TreeGrafter"/>
</dbReference>
<dbReference type="Pfam" id="PF13361">
    <property type="entry name" value="UvrD_C"/>
    <property type="match status" value="1"/>
</dbReference>
<evidence type="ECO:0000256" key="1">
    <source>
        <dbReference type="ARBA" id="ARBA00022741"/>
    </source>
</evidence>
<dbReference type="InterPro" id="IPR014151">
    <property type="entry name" value="DNA_helicase_AddA"/>
</dbReference>
<dbReference type="GO" id="GO:0043138">
    <property type="term" value="F:3'-5' DNA helicase activity"/>
    <property type="evidence" value="ECO:0007669"/>
    <property type="project" value="UniProtKB-EC"/>
</dbReference>
<sequence>MIPFEALTAQRRAAEPKASTWLSANAGSGKTRVLTDRVARLLLGGVSPQRILCLTYTKAAATEMQNRLFARLGEWAMMEDARLTAALSDLGETGLGADTLARARRLFARAIETPGGLRIQTIHSFCASLLRRFPLEAGVSPGFAEMDDRATKMLRADILEEMATEDPAPLTRAARYFPGDGFPDLLSEIARHPKGFDANPFPPDSAEALLARVFLGDEADLLAAMIPILATGLKTDVEDAEALTRLLPWAPDLATLQALEDLFLFGAKAAAPFGARLAKFPTKGTQGKLGDLLPRLHALMLRVEAARPRRLSLFAAEKTAALAGLAQAFLPRWNARKAALGVLDFDDLIARARDLLSDPSVAAWVLFRLDGGIDHVLVDEAQDTSPDQWRVVELLTAEFTAGEGTAQGGRTLFVVGDKKQSIYSFQGADVAAFDEKQALFQRNFTEARQVFQVLPLEYSFRSSPAILNLVDAALAGRDPAALGAEVSHRATNDTLPGRVDLWPLIADDETPEDVPFEDPVDLIRDTHPVARLAAGIASEIDGMLKRGERLPTREGSRAMTPGDVLILVQTRGPVFDEVIRACKARGLPIAGADRLELTEELAVKDLIALLKFLATPEDDLSLAAVLRSPLFGVTEAELYRLTRRQGFLWEAIRGHDSPYVAALHDLRDRVDFLRPYELLQRALIRHDGRRRLIARLGHEAEDAIDELLNLALAYEAGSVPSLTGFLSWLEQDEAQVKRQAEGAGGRIRVMTVHGSKGLEAEVVFLPQTNDRKGNDRGAMLQDAEGRVFAKVAAAEAPPEISALIQRKQAREAEENLRLLYVALTRARSWLVVCGAGEAKTEKAWHGIVAQGMAKLAAKEMPFGLRHEHGAWPEPQAPEAVAAETPAPLEAWVFAPAEKMDRPKVTLSPSDLGGAKALPGLGEDSDTAKARGTALHLLLQHLPDHPVESWPQVAKGLGAEAQLERASALILDPDLAHVFAGQAEVSLSADWNGRRLLGSIDRLAGRLIVDFKSNLTVPKRPEEVPEGILRQMSAYRLMVGQVAGEADCAVLWTETGELMQLPRALVDQALARAIHDIAAMPVTQDVVDLDALTPAS</sequence>
<evidence type="ECO:0000259" key="12">
    <source>
        <dbReference type="PROSITE" id="PS51217"/>
    </source>
</evidence>
<dbReference type="Pfam" id="PF00580">
    <property type="entry name" value="UvrD-helicase"/>
    <property type="match status" value="1"/>
</dbReference>
<reference evidence="13" key="1">
    <citation type="submission" date="2020-01" db="EMBL/GenBank/DDBJ databases">
        <authorList>
            <person name="Chen W.-M."/>
        </authorList>
    </citation>
    <scope>NUCLEOTIDE SEQUENCE</scope>
    <source>
        <strain evidence="13">CYK-10</strain>
    </source>
</reference>
<evidence type="ECO:0000313" key="14">
    <source>
        <dbReference type="Proteomes" id="UP001193501"/>
    </source>
</evidence>
<comment type="catalytic activity">
    <reaction evidence="9">
        <text>ATP + H2O = ADP + phosphate + H(+)</text>
        <dbReference type="Rhea" id="RHEA:13065"/>
        <dbReference type="ChEBI" id="CHEBI:15377"/>
        <dbReference type="ChEBI" id="CHEBI:15378"/>
        <dbReference type="ChEBI" id="CHEBI:30616"/>
        <dbReference type="ChEBI" id="CHEBI:43474"/>
        <dbReference type="ChEBI" id="CHEBI:456216"/>
        <dbReference type="EC" id="5.6.2.4"/>
    </reaction>
</comment>
<organism evidence="13 14">
    <name type="scientific">Stagnihabitans tardus</name>
    <dbReference type="NCBI Taxonomy" id="2699202"/>
    <lineage>
        <taxon>Bacteria</taxon>
        <taxon>Pseudomonadati</taxon>
        <taxon>Pseudomonadota</taxon>
        <taxon>Alphaproteobacteria</taxon>
        <taxon>Rhodobacterales</taxon>
        <taxon>Paracoccaceae</taxon>
        <taxon>Stagnihabitans</taxon>
    </lineage>
</organism>
<evidence type="ECO:0000256" key="7">
    <source>
        <dbReference type="ARBA" id="ARBA00034808"/>
    </source>
</evidence>
<keyword evidence="5" id="KW-0413">Isomerase</keyword>
<keyword evidence="3 10" id="KW-0347">Helicase</keyword>
<proteinExistence type="predicted"/>
<dbReference type="EC" id="5.6.2.4" evidence="7"/>
<evidence type="ECO:0000256" key="6">
    <source>
        <dbReference type="ARBA" id="ARBA00034617"/>
    </source>
</evidence>
<dbReference type="PANTHER" id="PTHR11070:SF2">
    <property type="entry name" value="ATP-DEPENDENT DNA HELICASE SRS2"/>
    <property type="match status" value="1"/>
</dbReference>
<dbReference type="Proteomes" id="UP001193501">
    <property type="component" value="Unassembled WGS sequence"/>
</dbReference>
<feature type="domain" description="UvrD-like helicase ATP-binding" evidence="11">
    <location>
        <begin position="3"/>
        <end position="463"/>
    </location>
</feature>
<dbReference type="PROSITE" id="PS51217">
    <property type="entry name" value="UVRD_HELICASE_CTER"/>
    <property type="match status" value="1"/>
</dbReference>
<dbReference type="InterPro" id="IPR014017">
    <property type="entry name" value="DNA_helicase_UvrD-like_C"/>
</dbReference>
<dbReference type="AlphaFoldDB" id="A0AAE5BTK4"/>
<evidence type="ECO:0000256" key="10">
    <source>
        <dbReference type="PROSITE-ProRule" id="PRU00560"/>
    </source>
</evidence>
<dbReference type="GO" id="GO:0000725">
    <property type="term" value="P:recombinational repair"/>
    <property type="evidence" value="ECO:0007669"/>
    <property type="project" value="TreeGrafter"/>
</dbReference>
<dbReference type="NCBIfam" id="TIGR02784">
    <property type="entry name" value="addA_alphas"/>
    <property type="match status" value="1"/>
</dbReference>
<keyword evidence="4 10" id="KW-0067">ATP-binding</keyword>
<name>A0AAE5BTK4_9RHOB</name>
<evidence type="ECO:0000313" key="13">
    <source>
        <dbReference type="EMBL" id="NBZ86811.1"/>
    </source>
</evidence>
<dbReference type="GO" id="GO:0016787">
    <property type="term" value="F:hydrolase activity"/>
    <property type="evidence" value="ECO:0007669"/>
    <property type="project" value="UniProtKB-UniRule"/>
</dbReference>
<evidence type="ECO:0000256" key="5">
    <source>
        <dbReference type="ARBA" id="ARBA00023235"/>
    </source>
</evidence>
<keyword evidence="14" id="KW-1185">Reference proteome</keyword>
<feature type="domain" description="UvrD-like helicase C-terminal" evidence="12">
    <location>
        <begin position="480"/>
        <end position="757"/>
    </location>
</feature>